<organism evidence="1 2">
    <name type="scientific">Xenorhabdus bovienii str. oregonense</name>
    <dbReference type="NCBI Taxonomy" id="1398202"/>
    <lineage>
        <taxon>Bacteria</taxon>
        <taxon>Pseudomonadati</taxon>
        <taxon>Pseudomonadota</taxon>
        <taxon>Gammaproteobacteria</taxon>
        <taxon>Enterobacterales</taxon>
        <taxon>Morganellaceae</taxon>
        <taxon>Xenorhabdus</taxon>
    </lineage>
</organism>
<dbReference type="AlphaFoldDB" id="A0A077PAJ6"/>
<dbReference type="RefSeq" id="WP_038253798.1">
    <property type="nucleotide sequence ID" value="NZ_CAWLUU010000077.1"/>
</dbReference>
<reference evidence="1" key="1">
    <citation type="submission" date="2013-07" db="EMBL/GenBank/DDBJ databases">
        <title>Sub-species coevolution in mutualistic symbiosis.</title>
        <authorList>
            <person name="Murfin K."/>
            <person name="Klassen J."/>
            <person name="Lee M."/>
            <person name="Forst S."/>
            <person name="Stock P."/>
            <person name="Goodrich-Blair H."/>
        </authorList>
    </citation>
    <scope>NUCLEOTIDE SEQUENCE [LARGE SCALE GENOMIC DNA]</scope>
    <source>
        <strain evidence="1">Oregonense</strain>
    </source>
</reference>
<dbReference type="Pfam" id="PF07105">
    <property type="entry name" value="DUF1367"/>
    <property type="match status" value="1"/>
</dbReference>
<comment type="caution">
    <text evidence="1">The sequence shown here is derived from an EMBL/GenBank/DDBJ whole genome shotgun (WGS) entry which is preliminary data.</text>
</comment>
<evidence type="ECO:0000313" key="1">
    <source>
        <dbReference type="EMBL" id="CDH08085.1"/>
    </source>
</evidence>
<dbReference type="HOGENOM" id="CLU_096415_0_0_6"/>
<sequence length="197" mass="22525">MAQHSFIKISNDTLRPATPAAREYLHSKVKCGDVLSADFKKARNPRFHRKYFALLNLGYEYWEPTGGAISPEEKELVRGYVQFLAHFAGSADALQSAADEYLQGTAKNRAHNMTAAKSFDAFRRWATVEAGHYDTYEMPNGALYREPRSISFARMEDLEFSELYKATLNVLWNFILYRTFPTREAAENAASQLFDFL</sequence>
<dbReference type="Proteomes" id="UP000028483">
    <property type="component" value="Unassembled WGS sequence"/>
</dbReference>
<dbReference type="InterPro" id="IPR009797">
    <property type="entry name" value="DUF1367"/>
</dbReference>
<evidence type="ECO:0008006" key="3">
    <source>
        <dbReference type="Google" id="ProtNLM"/>
    </source>
</evidence>
<protein>
    <recommendedName>
        <fullName evidence="3">Bacteriophage protein</fullName>
    </recommendedName>
</protein>
<evidence type="ECO:0000313" key="2">
    <source>
        <dbReference type="Proteomes" id="UP000028483"/>
    </source>
</evidence>
<accession>A0A077PAJ6</accession>
<proteinExistence type="predicted"/>
<gene>
    <name evidence="1" type="ORF">XBO1_860004</name>
</gene>
<name>A0A077PAJ6_XENBV</name>
<dbReference type="EMBL" id="CBSX010000255">
    <property type="protein sequence ID" value="CDH08085.1"/>
    <property type="molecule type" value="Genomic_DNA"/>
</dbReference>